<evidence type="ECO:0000256" key="4">
    <source>
        <dbReference type="SAM" id="Coils"/>
    </source>
</evidence>
<dbReference type="AlphaFoldDB" id="B4JWL7"/>
<evidence type="ECO:0000313" key="5">
    <source>
        <dbReference type="EMBL" id="EDV98355.1"/>
    </source>
</evidence>
<name>B4JWL7_DROGR</name>
<keyword evidence="3" id="KW-0966">Cell projection</keyword>
<comment type="similarity">
    <text evidence="1 3">Belongs to the tektin family.</text>
</comment>
<organism evidence="6">
    <name type="scientific">Drosophila grimshawi</name>
    <name type="common">Hawaiian fruit fly</name>
    <name type="synonym">Idiomyia grimshawi</name>
    <dbReference type="NCBI Taxonomy" id="7222"/>
    <lineage>
        <taxon>Eukaryota</taxon>
        <taxon>Metazoa</taxon>
        <taxon>Ecdysozoa</taxon>
        <taxon>Arthropoda</taxon>
        <taxon>Hexapoda</taxon>
        <taxon>Insecta</taxon>
        <taxon>Pterygota</taxon>
        <taxon>Neoptera</taxon>
        <taxon>Endopterygota</taxon>
        <taxon>Diptera</taxon>
        <taxon>Brachycera</taxon>
        <taxon>Muscomorpha</taxon>
        <taxon>Ephydroidea</taxon>
        <taxon>Drosophilidae</taxon>
        <taxon>Drosophila</taxon>
        <taxon>Hawaiian Drosophila</taxon>
    </lineage>
</organism>
<evidence type="ECO:0000256" key="1">
    <source>
        <dbReference type="ARBA" id="ARBA00007209"/>
    </source>
</evidence>
<evidence type="ECO:0000313" key="6">
    <source>
        <dbReference type="Proteomes" id="UP000001070"/>
    </source>
</evidence>
<dbReference type="OMA" id="RNVGYCH"/>
<dbReference type="Pfam" id="PF03148">
    <property type="entry name" value="Tektin"/>
    <property type="match status" value="1"/>
</dbReference>
<dbReference type="InParanoid" id="B4JWL7"/>
<reference evidence="5 6" key="1">
    <citation type="journal article" date="2007" name="Nature">
        <title>Evolution of genes and genomes on the Drosophila phylogeny.</title>
        <authorList>
            <consortium name="Drosophila 12 Genomes Consortium"/>
            <person name="Clark A.G."/>
            <person name="Eisen M.B."/>
            <person name="Smith D.R."/>
            <person name="Bergman C.M."/>
            <person name="Oliver B."/>
            <person name="Markow T.A."/>
            <person name="Kaufman T.C."/>
            <person name="Kellis M."/>
            <person name="Gelbart W."/>
            <person name="Iyer V.N."/>
            <person name="Pollard D.A."/>
            <person name="Sackton T.B."/>
            <person name="Larracuente A.M."/>
            <person name="Singh N.D."/>
            <person name="Abad J.P."/>
            <person name="Abt D.N."/>
            <person name="Adryan B."/>
            <person name="Aguade M."/>
            <person name="Akashi H."/>
            <person name="Anderson W.W."/>
            <person name="Aquadro C.F."/>
            <person name="Ardell D.H."/>
            <person name="Arguello R."/>
            <person name="Artieri C.G."/>
            <person name="Barbash D.A."/>
            <person name="Barker D."/>
            <person name="Barsanti P."/>
            <person name="Batterham P."/>
            <person name="Batzoglou S."/>
            <person name="Begun D."/>
            <person name="Bhutkar A."/>
            <person name="Blanco E."/>
            <person name="Bosak S.A."/>
            <person name="Bradley R.K."/>
            <person name="Brand A.D."/>
            <person name="Brent M.R."/>
            <person name="Brooks A.N."/>
            <person name="Brown R.H."/>
            <person name="Butlin R.K."/>
            <person name="Caggese C."/>
            <person name="Calvi B.R."/>
            <person name="Bernardo de Carvalho A."/>
            <person name="Caspi A."/>
            <person name="Castrezana S."/>
            <person name="Celniker S.E."/>
            <person name="Chang J.L."/>
            <person name="Chapple C."/>
            <person name="Chatterji S."/>
            <person name="Chinwalla A."/>
            <person name="Civetta A."/>
            <person name="Clifton S.W."/>
            <person name="Comeron J.M."/>
            <person name="Costello J.C."/>
            <person name="Coyne J.A."/>
            <person name="Daub J."/>
            <person name="David R.G."/>
            <person name="Delcher A.L."/>
            <person name="Delehaunty K."/>
            <person name="Do C.B."/>
            <person name="Ebling H."/>
            <person name="Edwards K."/>
            <person name="Eickbush T."/>
            <person name="Evans J.D."/>
            <person name="Filipski A."/>
            <person name="Findeiss S."/>
            <person name="Freyhult E."/>
            <person name="Fulton L."/>
            <person name="Fulton R."/>
            <person name="Garcia A.C."/>
            <person name="Gardiner A."/>
            <person name="Garfield D.A."/>
            <person name="Garvin B.E."/>
            <person name="Gibson G."/>
            <person name="Gilbert D."/>
            <person name="Gnerre S."/>
            <person name="Godfrey J."/>
            <person name="Good R."/>
            <person name="Gotea V."/>
            <person name="Gravely B."/>
            <person name="Greenberg A.J."/>
            <person name="Griffiths-Jones S."/>
            <person name="Gross S."/>
            <person name="Guigo R."/>
            <person name="Gustafson E.A."/>
            <person name="Haerty W."/>
            <person name="Hahn M.W."/>
            <person name="Halligan D.L."/>
            <person name="Halpern A.L."/>
            <person name="Halter G.M."/>
            <person name="Han M.V."/>
            <person name="Heger A."/>
            <person name="Hillier L."/>
            <person name="Hinrichs A.S."/>
            <person name="Holmes I."/>
            <person name="Hoskins R.A."/>
            <person name="Hubisz M.J."/>
            <person name="Hultmark D."/>
            <person name="Huntley M.A."/>
            <person name="Jaffe D.B."/>
            <person name="Jagadeeshan S."/>
            <person name="Jeck W.R."/>
            <person name="Johnson J."/>
            <person name="Jones C.D."/>
            <person name="Jordan W.C."/>
            <person name="Karpen G.H."/>
            <person name="Kataoka E."/>
            <person name="Keightley P.D."/>
            <person name="Kheradpour P."/>
            <person name="Kirkness E.F."/>
            <person name="Koerich L.B."/>
            <person name="Kristiansen K."/>
            <person name="Kudrna D."/>
            <person name="Kulathinal R.J."/>
            <person name="Kumar S."/>
            <person name="Kwok R."/>
            <person name="Lander E."/>
            <person name="Langley C.H."/>
            <person name="Lapoint R."/>
            <person name="Lazzaro B.P."/>
            <person name="Lee S.J."/>
            <person name="Levesque L."/>
            <person name="Li R."/>
            <person name="Lin C.F."/>
            <person name="Lin M.F."/>
            <person name="Lindblad-Toh K."/>
            <person name="Llopart A."/>
            <person name="Long M."/>
            <person name="Low L."/>
            <person name="Lozovsky E."/>
            <person name="Lu J."/>
            <person name="Luo M."/>
            <person name="Machado C.A."/>
            <person name="Makalowski W."/>
            <person name="Marzo M."/>
            <person name="Matsuda M."/>
            <person name="Matzkin L."/>
            <person name="McAllister B."/>
            <person name="McBride C.S."/>
            <person name="McKernan B."/>
            <person name="McKernan K."/>
            <person name="Mendez-Lago M."/>
            <person name="Minx P."/>
            <person name="Mollenhauer M.U."/>
            <person name="Montooth K."/>
            <person name="Mount S.M."/>
            <person name="Mu X."/>
            <person name="Myers E."/>
            <person name="Negre B."/>
            <person name="Newfeld S."/>
            <person name="Nielsen R."/>
            <person name="Noor M.A."/>
            <person name="O'Grady P."/>
            <person name="Pachter L."/>
            <person name="Papaceit M."/>
            <person name="Parisi M.J."/>
            <person name="Parisi M."/>
            <person name="Parts L."/>
            <person name="Pedersen J.S."/>
            <person name="Pesole G."/>
            <person name="Phillippy A.M."/>
            <person name="Ponting C.P."/>
            <person name="Pop M."/>
            <person name="Porcelli D."/>
            <person name="Powell J.R."/>
            <person name="Prohaska S."/>
            <person name="Pruitt K."/>
            <person name="Puig M."/>
            <person name="Quesneville H."/>
            <person name="Ram K.R."/>
            <person name="Rand D."/>
            <person name="Rasmussen M.D."/>
            <person name="Reed L.K."/>
            <person name="Reenan R."/>
            <person name="Reily A."/>
            <person name="Remington K.A."/>
            <person name="Rieger T.T."/>
            <person name="Ritchie M.G."/>
            <person name="Robin C."/>
            <person name="Rogers Y.H."/>
            <person name="Rohde C."/>
            <person name="Rozas J."/>
            <person name="Rubenfield M.J."/>
            <person name="Ruiz A."/>
            <person name="Russo S."/>
            <person name="Salzberg S.L."/>
            <person name="Sanchez-Gracia A."/>
            <person name="Saranga D.J."/>
            <person name="Sato H."/>
            <person name="Schaeffer S.W."/>
            <person name="Schatz M.C."/>
            <person name="Schlenke T."/>
            <person name="Schwartz R."/>
            <person name="Segarra C."/>
            <person name="Singh R.S."/>
            <person name="Sirot L."/>
            <person name="Sirota M."/>
            <person name="Sisneros N.B."/>
            <person name="Smith C.D."/>
            <person name="Smith T.F."/>
            <person name="Spieth J."/>
            <person name="Stage D.E."/>
            <person name="Stark A."/>
            <person name="Stephan W."/>
            <person name="Strausberg R.L."/>
            <person name="Strempel S."/>
            <person name="Sturgill D."/>
            <person name="Sutton G."/>
            <person name="Sutton G.G."/>
            <person name="Tao W."/>
            <person name="Teichmann S."/>
            <person name="Tobari Y.N."/>
            <person name="Tomimura Y."/>
            <person name="Tsolas J.M."/>
            <person name="Valente V.L."/>
            <person name="Venter E."/>
            <person name="Venter J.C."/>
            <person name="Vicario S."/>
            <person name="Vieira F.G."/>
            <person name="Vilella A.J."/>
            <person name="Villasante A."/>
            <person name="Walenz B."/>
            <person name="Wang J."/>
            <person name="Wasserman M."/>
            <person name="Watts T."/>
            <person name="Wilson D."/>
            <person name="Wilson R.K."/>
            <person name="Wing R.A."/>
            <person name="Wolfner M.F."/>
            <person name="Wong A."/>
            <person name="Wong G.K."/>
            <person name="Wu C.I."/>
            <person name="Wu G."/>
            <person name="Yamamoto D."/>
            <person name="Yang H.P."/>
            <person name="Yang S.P."/>
            <person name="Yorke J.A."/>
            <person name="Yoshida K."/>
            <person name="Zdobnov E."/>
            <person name="Zhang P."/>
            <person name="Zhang Y."/>
            <person name="Zimin A.V."/>
            <person name="Baldwin J."/>
            <person name="Abdouelleil A."/>
            <person name="Abdulkadir J."/>
            <person name="Abebe A."/>
            <person name="Abera B."/>
            <person name="Abreu J."/>
            <person name="Acer S.C."/>
            <person name="Aftuck L."/>
            <person name="Alexander A."/>
            <person name="An P."/>
            <person name="Anderson E."/>
            <person name="Anderson S."/>
            <person name="Arachi H."/>
            <person name="Azer M."/>
            <person name="Bachantsang P."/>
            <person name="Barry A."/>
            <person name="Bayul T."/>
            <person name="Berlin A."/>
            <person name="Bessette D."/>
            <person name="Bloom T."/>
            <person name="Blye J."/>
            <person name="Boguslavskiy L."/>
            <person name="Bonnet C."/>
            <person name="Boukhgalter B."/>
            <person name="Bourzgui I."/>
            <person name="Brown A."/>
            <person name="Cahill P."/>
            <person name="Channer S."/>
            <person name="Cheshatsang Y."/>
            <person name="Chuda L."/>
            <person name="Citroen M."/>
            <person name="Collymore A."/>
            <person name="Cooke P."/>
            <person name="Costello M."/>
            <person name="D'Aco K."/>
            <person name="Daza R."/>
            <person name="De Haan G."/>
            <person name="DeGray S."/>
            <person name="DeMaso C."/>
            <person name="Dhargay N."/>
            <person name="Dooley K."/>
            <person name="Dooley E."/>
            <person name="Doricent M."/>
            <person name="Dorje P."/>
            <person name="Dorjee K."/>
            <person name="Dupes A."/>
            <person name="Elong R."/>
            <person name="Falk J."/>
            <person name="Farina A."/>
            <person name="Faro S."/>
            <person name="Ferguson D."/>
            <person name="Fisher S."/>
            <person name="Foley C.D."/>
            <person name="Franke A."/>
            <person name="Friedrich D."/>
            <person name="Gadbois L."/>
            <person name="Gearin G."/>
            <person name="Gearin C.R."/>
            <person name="Giannoukos G."/>
            <person name="Goode T."/>
            <person name="Graham J."/>
            <person name="Grandbois E."/>
            <person name="Grewal S."/>
            <person name="Gyaltsen K."/>
            <person name="Hafez N."/>
            <person name="Hagos B."/>
            <person name="Hall J."/>
            <person name="Henson C."/>
            <person name="Hollinger A."/>
            <person name="Honan T."/>
            <person name="Huard M.D."/>
            <person name="Hughes L."/>
            <person name="Hurhula B."/>
            <person name="Husby M.E."/>
            <person name="Kamat A."/>
            <person name="Kanga B."/>
            <person name="Kashin S."/>
            <person name="Khazanovich D."/>
            <person name="Kisner P."/>
            <person name="Lance K."/>
            <person name="Lara M."/>
            <person name="Lee W."/>
            <person name="Lennon N."/>
            <person name="Letendre F."/>
            <person name="LeVine R."/>
            <person name="Lipovsky A."/>
            <person name="Liu X."/>
            <person name="Liu J."/>
            <person name="Liu S."/>
            <person name="Lokyitsang T."/>
            <person name="Lokyitsang Y."/>
            <person name="Lubonja R."/>
            <person name="Lui A."/>
            <person name="MacDonald P."/>
            <person name="Magnisalis V."/>
            <person name="Maru K."/>
            <person name="Matthews C."/>
            <person name="McCusker W."/>
            <person name="McDonough S."/>
            <person name="Mehta T."/>
            <person name="Meldrim J."/>
            <person name="Meneus L."/>
            <person name="Mihai O."/>
            <person name="Mihalev A."/>
            <person name="Mihova T."/>
            <person name="Mittelman R."/>
            <person name="Mlenga V."/>
            <person name="Montmayeur A."/>
            <person name="Mulrain L."/>
            <person name="Navidi A."/>
            <person name="Naylor J."/>
            <person name="Negash T."/>
            <person name="Nguyen T."/>
            <person name="Nguyen N."/>
            <person name="Nicol R."/>
            <person name="Norbu C."/>
            <person name="Norbu N."/>
            <person name="Novod N."/>
            <person name="O'Neill B."/>
            <person name="Osman S."/>
            <person name="Markiewicz E."/>
            <person name="Oyono O.L."/>
            <person name="Patti C."/>
            <person name="Phunkhang P."/>
            <person name="Pierre F."/>
            <person name="Priest M."/>
            <person name="Raghuraman S."/>
            <person name="Rege F."/>
            <person name="Reyes R."/>
            <person name="Rise C."/>
            <person name="Rogov P."/>
            <person name="Ross K."/>
            <person name="Ryan E."/>
            <person name="Settipalli S."/>
            <person name="Shea T."/>
            <person name="Sherpa N."/>
            <person name="Shi L."/>
            <person name="Shih D."/>
            <person name="Sparrow T."/>
            <person name="Spaulding J."/>
            <person name="Stalker J."/>
            <person name="Stange-Thomann N."/>
            <person name="Stavropoulos S."/>
            <person name="Stone C."/>
            <person name="Strader C."/>
            <person name="Tesfaye S."/>
            <person name="Thomson T."/>
            <person name="Thoulutsang Y."/>
            <person name="Thoulutsang D."/>
            <person name="Topham K."/>
            <person name="Topping I."/>
            <person name="Tsamla T."/>
            <person name="Vassiliev H."/>
            <person name="Vo A."/>
            <person name="Wangchuk T."/>
            <person name="Wangdi T."/>
            <person name="Weiand M."/>
            <person name="Wilkinson J."/>
            <person name="Wilson A."/>
            <person name="Yadav S."/>
            <person name="Young G."/>
            <person name="Yu Q."/>
            <person name="Zembek L."/>
            <person name="Zhong D."/>
            <person name="Zimmer A."/>
            <person name="Zwirko Z."/>
            <person name="Jaffe D.B."/>
            <person name="Alvarez P."/>
            <person name="Brockman W."/>
            <person name="Butler J."/>
            <person name="Chin C."/>
            <person name="Gnerre S."/>
            <person name="Grabherr M."/>
            <person name="Kleber M."/>
            <person name="Mauceli E."/>
            <person name="MacCallum I."/>
        </authorList>
    </citation>
    <scope>NUCLEOTIDE SEQUENCE [LARGE SCALE GENOMIC DNA]</scope>
    <source>
        <strain evidence="6">Tucson 15287-2541.00</strain>
    </source>
</reference>
<keyword evidence="3" id="KW-0969">Cilium</keyword>
<gene>
    <name evidence="5" type="primary">Dgri\GH22717</name>
    <name evidence="5" type="ORF">Dgri_GH22717</name>
</gene>
<keyword evidence="4" id="KW-0175">Coiled coil</keyword>
<dbReference type="GO" id="GO:0015630">
    <property type="term" value="C:microtubule cytoskeleton"/>
    <property type="evidence" value="ECO:0007669"/>
    <property type="project" value="UniProtKB-UniRule"/>
</dbReference>
<dbReference type="STRING" id="7222.B4JWL7"/>
<dbReference type="InterPro" id="IPR048256">
    <property type="entry name" value="Tektin-like"/>
</dbReference>
<feature type="coiled-coil region" evidence="4">
    <location>
        <begin position="278"/>
        <end position="305"/>
    </location>
</feature>
<dbReference type="GO" id="GO:0060271">
    <property type="term" value="P:cilium assembly"/>
    <property type="evidence" value="ECO:0007669"/>
    <property type="project" value="UniProtKB-UniRule"/>
</dbReference>
<accession>B4JWL7</accession>
<keyword evidence="6" id="KW-1185">Reference proteome</keyword>
<dbReference type="KEGG" id="dgr:6569156"/>
<keyword evidence="3" id="KW-0282">Flagellum</keyword>
<dbReference type="eggNOG" id="KOG2685">
    <property type="taxonomic scope" value="Eukaryota"/>
</dbReference>
<keyword evidence="2" id="KW-0963">Cytoplasm</keyword>
<comment type="subcellular location">
    <subcellularLocation>
        <location evidence="3">Cytoplasm</location>
        <location evidence="3">Cytoskeleton</location>
        <location evidence="3">Cilium axoneme</location>
    </subcellularLocation>
</comment>
<dbReference type="PANTHER" id="PTHR19960:SF7">
    <property type="entry name" value="TEKTIN"/>
    <property type="match status" value="1"/>
</dbReference>
<dbReference type="Proteomes" id="UP000001070">
    <property type="component" value="Unassembled WGS sequence"/>
</dbReference>
<dbReference type="GO" id="GO:0005634">
    <property type="term" value="C:nucleus"/>
    <property type="evidence" value="ECO:0007669"/>
    <property type="project" value="TreeGrafter"/>
</dbReference>
<dbReference type="OrthoDB" id="440745at2759"/>
<feature type="coiled-coil region" evidence="4">
    <location>
        <begin position="79"/>
        <end position="106"/>
    </location>
</feature>
<dbReference type="EMBL" id="CH916375">
    <property type="protein sequence ID" value="EDV98355.1"/>
    <property type="molecule type" value="Genomic_DNA"/>
</dbReference>
<evidence type="ECO:0000256" key="3">
    <source>
        <dbReference type="RuleBase" id="RU367040"/>
    </source>
</evidence>
<proteinExistence type="inferred from homology"/>
<dbReference type="HOGENOM" id="CLU_033588_0_0_1"/>
<dbReference type="SMR" id="B4JWL7"/>
<dbReference type="GO" id="GO:0060294">
    <property type="term" value="P:cilium movement involved in cell motility"/>
    <property type="evidence" value="ECO:0007669"/>
    <property type="project" value="UniProtKB-UniRule"/>
</dbReference>
<sequence>MPFNSVVTIEKPLQHLSLTDWNARVDRLRSVANARHSDTFDMRNSSRQLRNEVRIEGNWATYESNEALDGRIVELNSWREIISKTLERFENEITLLQDEKTLTERELDALAGPIAVISEMLTMRDSRLGSEITYDDPDKEIKNELAILENNQQLLAERCQKAWEKLTRLEEVRNKIVTEIENKVDAVHVEMAQRALDRDSTKISLKLGPRRAPIDSYEEWLAKTKNLKQLAENELADTAALRESLFVCREKARSMLKAQQERTEYSIRKRIFETQRAHNELEWLSDKLQTEIENAEHEIRTLEKTLDGTVGSLKLAETRLENRFERCSAEQCLDYVHDMLSHEVDKICDIRRCLQAKIADAKANFNLITEHVARIRVDLEKKHHALMTDKRTLELRQRLKDDETGVKVCNPCAQTDRNIVITNAEYLIPKT</sequence>
<dbReference type="PhylomeDB" id="B4JWL7"/>
<dbReference type="PANTHER" id="PTHR19960">
    <property type="entry name" value="TEKTIN"/>
    <property type="match status" value="1"/>
</dbReference>
<dbReference type="GO" id="GO:0005930">
    <property type="term" value="C:axoneme"/>
    <property type="evidence" value="ECO:0007669"/>
    <property type="project" value="UniProtKB-SubCell"/>
</dbReference>
<protein>
    <recommendedName>
        <fullName evidence="3">Tektin</fullName>
    </recommendedName>
</protein>
<evidence type="ECO:0000256" key="2">
    <source>
        <dbReference type="ARBA" id="ARBA00022490"/>
    </source>
</evidence>
<dbReference type="InterPro" id="IPR000435">
    <property type="entry name" value="Tektins"/>
</dbReference>